<keyword evidence="3" id="KW-1185">Reference proteome</keyword>
<sequence length="203" mass="21953">MRSNSSTTFRTPPLARSARRTCATALRTTRLADLQIRPAHPGDARAISAIYDYHVAHGTASFDSEGPSEAEWAQKIADISAKGWPFLVAERAGEVLGYAYATQFRPRAAYARTCENSIYIAAEARGMGIGSLLLGNLLEASRECGFKQMIAVIGGGEPASVALHAKLGFAHAGRMRNVGFKFGRVLDTVYMQCDLTGEGWDHD</sequence>
<dbReference type="InterPro" id="IPR000182">
    <property type="entry name" value="GNAT_dom"/>
</dbReference>
<evidence type="ECO:0000259" key="1">
    <source>
        <dbReference type="PROSITE" id="PS51186"/>
    </source>
</evidence>
<feature type="domain" description="N-acetyltransferase" evidence="1">
    <location>
        <begin position="34"/>
        <end position="196"/>
    </location>
</feature>
<reference evidence="2 3" key="1">
    <citation type="submission" date="2020-11" db="EMBL/GenBank/DDBJ databases">
        <title>The genome sequence of Erythrobacter sp. 6D36.</title>
        <authorList>
            <person name="Liu Y."/>
        </authorList>
    </citation>
    <scope>NUCLEOTIDE SEQUENCE [LARGE SCALE GENOMIC DNA]</scope>
    <source>
        <strain evidence="2 3">6D36</strain>
    </source>
</reference>
<dbReference type="PANTHER" id="PTHR43072:SF8">
    <property type="entry name" value="ACYLTRANSFERASE FABY-RELATED"/>
    <property type="match status" value="1"/>
</dbReference>
<dbReference type="EMBL" id="CP064654">
    <property type="protein sequence ID" value="QPD00160.1"/>
    <property type="molecule type" value="Genomic_DNA"/>
</dbReference>
<dbReference type="PANTHER" id="PTHR43072">
    <property type="entry name" value="N-ACETYLTRANSFERASE"/>
    <property type="match status" value="1"/>
</dbReference>
<gene>
    <name evidence="2" type="ORF">IRL76_06425</name>
</gene>
<dbReference type="SUPFAM" id="SSF55729">
    <property type="entry name" value="Acyl-CoA N-acyltransferases (Nat)"/>
    <property type="match status" value="1"/>
</dbReference>
<proteinExistence type="predicted"/>
<dbReference type="Proteomes" id="UP000594459">
    <property type="component" value="Chromosome"/>
</dbReference>
<dbReference type="GO" id="GO:0016747">
    <property type="term" value="F:acyltransferase activity, transferring groups other than amino-acyl groups"/>
    <property type="evidence" value="ECO:0007669"/>
    <property type="project" value="InterPro"/>
</dbReference>
<dbReference type="CDD" id="cd04301">
    <property type="entry name" value="NAT_SF"/>
    <property type="match status" value="1"/>
</dbReference>
<dbReference type="InterPro" id="IPR016181">
    <property type="entry name" value="Acyl_CoA_acyltransferase"/>
</dbReference>
<accession>A0A7S8IVG7</accession>
<keyword evidence="2" id="KW-0808">Transferase</keyword>
<evidence type="ECO:0000313" key="2">
    <source>
        <dbReference type="EMBL" id="QPD00160.1"/>
    </source>
</evidence>
<evidence type="ECO:0000313" key="3">
    <source>
        <dbReference type="Proteomes" id="UP000594459"/>
    </source>
</evidence>
<dbReference type="Gene3D" id="3.40.630.30">
    <property type="match status" value="1"/>
</dbReference>
<organism evidence="2 3">
    <name type="scientific">Qipengyuania soli</name>
    <dbReference type="NCBI Taxonomy" id="2782568"/>
    <lineage>
        <taxon>Bacteria</taxon>
        <taxon>Pseudomonadati</taxon>
        <taxon>Pseudomonadota</taxon>
        <taxon>Alphaproteobacteria</taxon>
        <taxon>Sphingomonadales</taxon>
        <taxon>Erythrobacteraceae</taxon>
        <taxon>Qipengyuania</taxon>
    </lineage>
</organism>
<dbReference type="AlphaFoldDB" id="A0A7S8IVG7"/>
<name>A0A7S8IVG7_9SPHN</name>
<dbReference type="Pfam" id="PF13420">
    <property type="entry name" value="Acetyltransf_4"/>
    <property type="match status" value="1"/>
</dbReference>
<protein>
    <submittedName>
        <fullName evidence="2">N-acetyltransferase</fullName>
    </submittedName>
</protein>
<dbReference type="KEGG" id="qso:IRL76_06425"/>
<dbReference type="PROSITE" id="PS51186">
    <property type="entry name" value="GNAT"/>
    <property type="match status" value="1"/>
</dbReference>